<evidence type="ECO:0000256" key="3">
    <source>
        <dbReference type="ARBA" id="ARBA00022617"/>
    </source>
</evidence>
<comment type="cofactor">
    <cofactor evidence="1">
        <name>heme</name>
        <dbReference type="ChEBI" id="CHEBI:30413"/>
    </cofactor>
</comment>
<dbReference type="PROSITE" id="PS00086">
    <property type="entry name" value="CYTOCHROME_P450"/>
    <property type="match status" value="1"/>
</dbReference>
<evidence type="ECO:0000256" key="2">
    <source>
        <dbReference type="ARBA" id="ARBA00010617"/>
    </source>
</evidence>
<keyword evidence="7 8" id="KW-0503">Monooxygenase</keyword>
<protein>
    <submittedName>
        <fullName evidence="10">Uncharacterized protein</fullName>
    </submittedName>
</protein>
<keyword evidence="5 8" id="KW-0560">Oxidoreductase</keyword>
<dbReference type="Proteomes" id="UP001642540">
    <property type="component" value="Unassembled WGS sequence"/>
</dbReference>
<evidence type="ECO:0000313" key="11">
    <source>
        <dbReference type="Proteomes" id="UP001642540"/>
    </source>
</evidence>
<dbReference type="InterPro" id="IPR001128">
    <property type="entry name" value="Cyt_P450"/>
</dbReference>
<dbReference type="InterPro" id="IPR002401">
    <property type="entry name" value="Cyt_P450_E_grp-I"/>
</dbReference>
<name>A0ABP1R055_9HEXA</name>
<dbReference type="Pfam" id="PF00067">
    <property type="entry name" value="p450"/>
    <property type="match status" value="1"/>
</dbReference>
<dbReference type="PANTHER" id="PTHR24291:SF177">
    <property type="entry name" value="CYTOCHROME P450 4AA1-RELATED"/>
    <property type="match status" value="1"/>
</dbReference>
<dbReference type="InterPro" id="IPR036396">
    <property type="entry name" value="Cyt_P450_sf"/>
</dbReference>
<proteinExistence type="inferred from homology"/>
<dbReference type="SUPFAM" id="SSF48264">
    <property type="entry name" value="Cytochrome P450"/>
    <property type="match status" value="1"/>
</dbReference>
<evidence type="ECO:0000256" key="9">
    <source>
        <dbReference type="SAM" id="Phobius"/>
    </source>
</evidence>
<comment type="similarity">
    <text evidence="2 8">Belongs to the cytochrome P450 family.</text>
</comment>
<dbReference type="InterPro" id="IPR017972">
    <property type="entry name" value="Cyt_P450_CS"/>
</dbReference>
<dbReference type="PRINTS" id="PR00463">
    <property type="entry name" value="EP450I"/>
</dbReference>
<evidence type="ECO:0000256" key="5">
    <source>
        <dbReference type="ARBA" id="ARBA00023002"/>
    </source>
</evidence>
<comment type="caution">
    <text evidence="10">The sequence shown here is derived from an EMBL/GenBank/DDBJ whole genome shotgun (WGS) entry which is preliminary data.</text>
</comment>
<evidence type="ECO:0000256" key="8">
    <source>
        <dbReference type="RuleBase" id="RU000461"/>
    </source>
</evidence>
<keyword evidence="11" id="KW-1185">Reference proteome</keyword>
<evidence type="ECO:0000256" key="4">
    <source>
        <dbReference type="ARBA" id="ARBA00022723"/>
    </source>
</evidence>
<dbReference type="PRINTS" id="PR00385">
    <property type="entry name" value="P450"/>
</dbReference>
<evidence type="ECO:0000256" key="6">
    <source>
        <dbReference type="ARBA" id="ARBA00023004"/>
    </source>
</evidence>
<sequence>MEYPYAVGVVLPFEDVKIGNLLVLVLSTLFIIHIVRSIFTKDKSKHEKEEDSEKYKAFRNLPGPRPFPIRFIGNALQLPKRRDMHRMMDEMYAKYGPCYRLTVLNEDIVCLNTAPLAQVILGSNDLNYFRKGEQYDIYFSGTEGIPMLSGEKWKTRRKMISGSFKYKAFQRYNPSFNKHTEKLVEQLDKLYQNGGIHTINDEVKECVFKQSSEAILGVDISEDSGGTIFAKSLETYLNIIAERLCKPWLLLNWVWRFHPLSAKQNEVFNKMINVTKTVLEGYKKQNKHTSNSLTKANDDIKGSGNSDFVSMIEVMLENGVSDKEIFEEVAITLAVAHDTTSEAMQIALFLLALHPNHQEICRAEADELFSDPTKYNDGNLQFSALPELKNLERCILESSRMLSLASILMRKLDAPLELQEGLVIPAGVTLYVFPPVIHKNPEYFPNPEKFDPDRFLPEPSKQRHPYAFLSFSAGPRNCIGTKLAIIEAKMMIAKILHKFVVTTPDKYEDIVIVPSVIPGPEKPIRFIFKRRNPAN</sequence>
<reference evidence="10 11" key="1">
    <citation type="submission" date="2024-08" db="EMBL/GenBank/DDBJ databases">
        <authorList>
            <person name="Cucini C."/>
            <person name="Frati F."/>
        </authorList>
    </citation>
    <scope>NUCLEOTIDE SEQUENCE [LARGE SCALE GENOMIC DNA]</scope>
</reference>
<dbReference type="EMBL" id="CAXLJM020000046">
    <property type="protein sequence ID" value="CAL8111446.1"/>
    <property type="molecule type" value="Genomic_DNA"/>
</dbReference>
<keyword evidence="9" id="KW-0472">Membrane</keyword>
<keyword evidence="6 8" id="KW-0408">Iron</keyword>
<keyword evidence="3 8" id="KW-0349">Heme</keyword>
<keyword evidence="9" id="KW-0812">Transmembrane</keyword>
<dbReference type="Gene3D" id="1.10.630.10">
    <property type="entry name" value="Cytochrome P450"/>
    <property type="match status" value="1"/>
</dbReference>
<keyword evidence="4 8" id="KW-0479">Metal-binding</keyword>
<evidence type="ECO:0000256" key="7">
    <source>
        <dbReference type="ARBA" id="ARBA00023033"/>
    </source>
</evidence>
<keyword evidence="9" id="KW-1133">Transmembrane helix</keyword>
<evidence type="ECO:0000256" key="1">
    <source>
        <dbReference type="ARBA" id="ARBA00001971"/>
    </source>
</evidence>
<organism evidence="10 11">
    <name type="scientific">Orchesella dallaii</name>
    <dbReference type="NCBI Taxonomy" id="48710"/>
    <lineage>
        <taxon>Eukaryota</taxon>
        <taxon>Metazoa</taxon>
        <taxon>Ecdysozoa</taxon>
        <taxon>Arthropoda</taxon>
        <taxon>Hexapoda</taxon>
        <taxon>Collembola</taxon>
        <taxon>Entomobryomorpha</taxon>
        <taxon>Entomobryoidea</taxon>
        <taxon>Orchesellidae</taxon>
        <taxon>Orchesellinae</taxon>
        <taxon>Orchesella</taxon>
    </lineage>
</organism>
<evidence type="ECO:0000313" key="10">
    <source>
        <dbReference type="EMBL" id="CAL8111446.1"/>
    </source>
</evidence>
<gene>
    <name evidence="10" type="ORF">ODALV1_LOCUS15044</name>
</gene>
<dbReference type="PANTHER" id="PTHR24291">
    <property type="entry name" value="CYTOCHROME P450 FAMILY 4"/>
    <property type="match status" value="1"/>
</dbReference>
<feature type="transmembrane region" description="Helical" evidence="9">
    <location>
        <begin position="20"/>
        <end position="39"/>
    </location>
</feature>
<dbReference type="InterPro" id="IPR050196">
    <property type="entry name" value="Cytochrome_P450_Monoox"/>
</dbReference>
<accession>A0ABP1R055</accession>